<dbReference type="InterPro" id="IPR000719">
    <property type="entry name" value="Prot_kinase_dom"/>
</dbReference>
<dbReference type="InterPro" id="IPR017441">
    <property type="entry name" value="Protein_kinase_ATP_BS"/>
</dbReference>
<dbReference type="GO" id="GO:0004672">
    <property type="term" value="F:protein kinase activity"/>
    <property type="evidence" value="ECO:0007669"/>
    <property type="project" value="InterPro"/>
</dbReference>
<accession>A0A7S1CHC8</accession>
<dbReference type="InterPro" id="IPR008266">
    <property type="entry name" value="Tyr_kinase_AS"/>
</dbReference>
<gene>
    <name evidence="4" type="ORF">BSP0115_LOCUS12525</name>
</gene>
<feature type="binding site" evidence="1">
    <location>
        <position position="298"/>
    </location>
    <ligand>
        <name>ATP</name>
        <dbReference type="ChEBI" id="CHEBI:30616"/>
    </ligand>
</feature>
<evidence type="ECO:0000313" key="4">
    <source>
        <dbReference type="EMBL" id="CAD8919263.1"/>
    </source>
</evidence>
<dbReference type="SMART" id="SM00220">
    <property type="entry name" value="S_TKc"/>
    <property type="match status" value="1"/>
</dbReference>
<sequence length="536" mass="56901">MCGTGGGGEGGAYGGAGGGGGGGGGTDLAVRMRQIEQEFASMKLSQHRPTSTPSVSVAIKQLVKAGVVVRWEVGSLEAFFGGNLDGADALLACISEGARLGGSSPESAIQRWGLTFVQKCLDHACGGGIWCAKDTSSSLQAGILHDLKPDVTIYPADARSDSFVHASAVMDFKRSAKLGAKDCIYQAFSYGEALCNACAMSKTQHIMVFMSNTHARFFRFAKSEGDRAWRLHQSDNMELGAALRHILSAIRNHYTPTYLPTEWPVSNVFVRRFLGSGVSSVVYELELCTNATVKYAAKLPRSQLTAGAMTAACGDVDASVELELAALRKLRAVAASTGVPPTGVPEVAAHAGHCIVFKHVYAALEGSMTRPMVEQLFGVLKLAKAAGVVHRDLRPENLMLLSEGSAGSEEQLVVIDWAFSASAKADETFDPLLFAGAVTYGSDRILHLLCDGAADIVPSFADDLVSAARICLDYSAAPNLRIRRMTDANALIKQLAEASLAYWRSAPRAWDSVIEIAVTGDVDATREAVLKFYPVA</sequence>
<protein>
    <recommendedName>
        <fullName evidence="3">Protein kinase domain-containing protein</fullName>
    </recommendedName>
</protein>
<dbReference type="PROSITE" id="PS00109">
    <property type="entry name" value="PROTEIN_KINASE_TYR"/>
    <property type="match status" value="1"/>
</dbReference>
<feature type="domain" description="Protein kinase" evidence="3">
    <location>
        <begin position="268"/>
        <end position="536"/>
    </location>
</feature>
<keyword evidence="1" id="KW-0547">Nucleotide-binding</keyword>
<dbReference type="Gene3D" id="1.10.510.10">
    <property type="entry name" value="Transferase(Phosphotransferase) domain 1"/>
    <property type="match status" value="1"/>
</dbReference>
<reference evidence="4" key="1">
    <citation type="submission" date="2021-01" db="EMBL/GenBank/DDBJ databases">
        <authorList>
            <person name="Corre E."/>
            <person name="Pelletier E."/>
            <person name="Niang G."/>
            <person name="Scheremetjew M."/>
            <person name="Finn R."/>
            <person name="Kale V."/>
            <person name="Holt S."/>
            <person name="Cochrane G."/>
            <person name="Meng A."/>
            <person name="Brown T."/>
            <person name="Cohen L."/>
        </authorList>
    </citation>
    <scope>NUCLEOTIDE SEQUENCE</scope>
    <source>
        <strain evidence="4">Ms1</strain>
    </source>
</reference>
<name>A0A7S1CHC8_9STRA</name>
<dbReference type="GO" id="GO:0005524">
    <property type="term" value="F:ATP binding"/>
    <property type="evidence" value="ECO:0007669"/>
    <property type="project" value="UniProtKB-UniRule"/>
</dbReference>
<evidence type="ECO:0000256" key="2">
    <source>
        <dbReference type="SAM" id="MobiDB-lite"/>
    </source>
</evidence>
<keyword evidence="1" id="KW-0067">ATP-binding</keyword>
<dbReference type="PROSITE" id="PS00107">
    <property type="entry name" value="PROTEIN_KINASE_ATP"/>
    <property type="match status" value="1"/>
</dbReference>
<dbReference type="AlphaFoldDB" id="A0A7S1CHC8"/>
<dbReference type="InterPro" id="IPR011009">
    <property type="entry name" value="Kinase-like_dom_sf"/>
</dbReference>
<evidence type="ECO:0000259" key="3">
    <source>
        <dbReference type="PROSITE" id="PS50011"/>
    </source>
</evidence>
<evidence type="ECO:0000256" key="1">
    <source>
        <dbReference type="PROSITE-ProRule" id="PRU10141"/>
    </source>
</evidence>
<dbReference type="SUPFAM" id="SSF56112">
    <property type="entry name" value="Protein kinase-like (PK-like)"/>
    <property type="match status" value="1"/>
</dbReference>
<dbReference type="EMBL" id="HBFS01018607">
    <property type="protein sequence ID" value="CAD8919263.1"/>
    <property type="molecule type" value="Transcribed_RNA"/>
</dbReference>
<proteinExistence type="predicted"/>
<dbReference type="PROSITE" id="PS50011">
    <property type="entry name" value="PROTEIN_KINASE_DOM"/>
    <property type="match status" value="1"/>
</dbReference>
<feature type="region of interest" description="Disordered" evidence="2">
    <location>
        <begin position="1"/>
        <end position="20"/>
    </location>
</feature>
<organism evidence="4">
    <name type="scientific">Bicosoecida sp. CB-2014</name>
    <dbReference type="NCBI Taxonomy" id="1486930"/>
    <lineage>
        <taxon>Eukaryota</taxon>
        <taxon>Sar</taxon>
        <taxon>Stramenopiles</taxon>
        <taxon>Bigyra</taxon>
        <taxon>Opalozoa</taxon>
        <taxon>Bicosoecida</taxon>
    </lineage>
</organism>